<evidence type="ECO:0000256" key="2">
    <source>
        <dbReference type="ARBA" id="ARBA00022605"/>
    </source>
</evidence>
<dbReference type="GO" id="GO:0019877">
    <property type="term" value="P:diaminopimelate biosynthetic process"/>
    <property type="evidence" value="ECO:0007669"/>
    <property type="project" value="UniProtKB-KW"/>
</dbReference>
<reference evidence="8 9" key="1">
    <citation type="journal article" date="2012" name="J. Bacteriol.">
        <title>Genome Sequence of Nitratireductor indicus Type Strain C115.</title>
        <authorList>
            <person name="Lai Q."/>
            <person name="Li G."/>
            <person name="Yu Z."/>
            <person name="Shao Z."/>
        </authorList>
    </citation>
    <scope>NUCLEOTIDE SEQUENCE [LARGE SCALE GENOMIC DNA]</scope>
    <source>
        <strain evidence="8 9">C115</strain>
    </source>
</reference>
<dbReference type="Pfam" id="PF14602">
    <property type="entry name" value="Hexapep_2"/>
    <property type="match status" value="1"/>
</dbReference>
<dbReference type="Pfam" id="PF00132">
    <property type="entry name" value="Hexapep"/>
    <property type="match status" value="1"/>
</dbReference>
<evidence type="ECO:0000256" key="5">
    <source>
        <dbReference type="ARBA" id="ARBA00022915"/>
    </source>
</evidence>
<dbReference type="eggNOG" id="COG0110">
    <property type="taxonomic scope" value="Bacteria"/>
</dbReference>
<dbReference type="EMBL" id="AMSI01000034">
    <property type="protein sequence ID" value="EKF39911.1"/>
    <property type="molecule type" value="Genomic_DNA"/>
</dbReference>
<comment type="caution">
    <text evidence="8">The sequence shown here is derived from an EMBL/GenBank/DDBJ whole genome shotgun (WGS) entry which is preliminary data.</text>
</comment>
<dbReference type="Gene3D" id="2.160.10.10">
    <property type="entry name" value="Hexapeptide repeat proteins"/>
    <property type="match status" value="1"/>
</dbReference>
<comment type="similarity">
    <text evidence="1">Belongs to the transferase hexapeptide repeat family.</text>
</comment>
<keyword evidence="6" id="KW-0457">Lysine biosynthesis</keyword>
<protein>
    <submittedName>
        <fullName evidence="8">Bifunctional nucleotide hexosamine acetyltransferase / isomerase</fullName>
    </submittedName>
</protein>
<dbReference type="GO" id="GO:0016746">
    <property type="term" value="F:acyltransferase activity"/>
    <property type="evidence" value="ECO:0007669"/>
    <property type="project" value="UniProtKB-KW"/>
</dbReference>
<dbReference type="InterPro" id="IPR011004">
    <property type="entry name" value="Trimer_LpxA-like_sf"/>
</dbReference>
<dbReference type="InterPro" id="IPR001451">
    <property type="entry name" value="Hexapep"/>
</dbReference>
<dbReference type="STRING" id="721133.SAMN05216176_1258"/>
<dbReference type="GO" id="GO:0016853">
    <property type="term" value="F:isomerase activity"/>
    <property type="evidence" value="ECO:0007669"/>
    <property type="project" value="UniProtKB-KW"/>
</dbReference>
<gene>
    <name evidence="8" type="ORF">NA8A_23504</name>
</gene>
<keyword evidence="9" id="KW-1185">Reference proteome</keyword>
<evidence type="ECO:0000256" key="6">
    <source>
        <dbReference type="ARBA" id="ARBA00023154"/>
    </source>
</evidence>
<keyword evidence="8" id="KW-0413">Isomerase</keyword>
<evidence type="ECO:0000256" key="1">
    <source>
        <dbReference type="ARBA" id="ARBA00007274"/>
    </source>
</evidence>
<keyword evidence="2" id="KW-0028">Amino-acid biosynthesis</keyword>
<dbReference type="OrthoDB" id="9815592at2"/>
<dbReference type="PANTHER" id="PTHR43300:SF10">
    <property type="entry name" value="2,3,4,5-TETRAHYDROPYRIDINE-2,6-DICARBOXYLATE N-ACETYLTRANSFERASE"/>
    <property type="match status" value="1"/>
</dbReference>
<dbReference type="PANTHER" id="PTHR43300">
    <property type="entry name" value="ACETYLTRANSFERASE"/>
    <property type="match status" value="1"/>
</dbReference>
<dbReference type="PROSITE" id="PS00101">
    <property type="entry name" value="HEXAPEP_TRANSFERASES"/>
    <property type="match status" value="1"/>
</dbReference>
<keyword evidence="5" id="KW-0220">Diaminopimelate biosynthesis</keyword>
<name>K2NXV2_9HYPH</name>
<dbReference type="RefSeq" id="WP_009452938.1">
    <property type="nucleotide sequence ID" value="NZ_AMSI01000034.1"/>
</dbReference>
<keyword evidence="4" id="KW-0677">Repeat</keyword>
<evidence type="ECO:0000313" key="8">
    <source>
        <dbReference type="EMBL" id="EKF39911.1"/>
    </source>
</evidence>
<dbReference type="Proteomes" id="UP000007374">
    <property type="component" value="Unassembled WGS sequence"/>
</dbReference>
<evidence type="ECO:0000313" key="9">
    <source>
        <dbReference type="Proteomes" id="UP000007374"/>
    </source>
</evidence>
<sequence length="176" mass="18702">MIHPEAAIHPQALVDGVAIGARTVVWQFATVILGTRIGEDCSVGASAVLSGPRFGNRCKISSGVVMGPGFWVGDDVFVGPNVVLANDMWPEVSTEGYDDARLRGGKRFAVVIEDGVSIGANAVVLPGVRVGKGSVIAAGAVVDRNVPDGFLFRRNGYLSEVPQDRRQKRMRLVDQC</sequence>
<dbReference type="CDD" id="cd03358">
    <property type="entry name" value="LbH_WxcM_N_like"/>
    <property type="match status" value="1"/>
</dbReference>
<evidence type="ECO:0000256" key="3">
    <source>
        <dbReference type="ARBA" id="ARBA00022679"/>
    </source>
</evidence>
<evidence type="ECO:0000256" key="7">
    <source>
        <dbReference type="ARBA" id="ARBA00023315"/>
    </source>
</evidence>
<keyword evidence="3 8" id="KW-0808">Transferase</keyword>
<dbReference type="SUPFAM" id="SSF51161">
    <property type="entry name" value="Trimeric LpxA-like enzymes"/>
    <property type="match status" value="1"/>
</dbReference>
<organism evidence="8 9">
    <name type="scientific">Nitratireductor indicus C115</name>
    <dbReference type="NCBI Taxonomy" id="1231190"/>
    <lineage>
        <taxon>Bacteria</taxon>
        <taxon>Pseudomonadati</taxon>
        <taxon>Pseudomonadota</taxon>
        <taxon>Alphaproteobacteria</taxon>
        <taxon>Hyphomicrobiales</taxon>
        <taxon>Phyllobacteriaceae</taxon>
        <taxon>Nitratireductor</taxon>
    </lineage>
</organism>
<dbReference type="PATRIC" id="fig|1231190.3.peg.4835"/>
<evidence type="ECO:0000256" key="4">
    <source>
        <dbReference type="ARBA" id="ARBA00022737"/>
    </source>
</evidence>
<dbReference type="InterPro" id="IPR050179">
    <property type="entry name" value="Trans_hexapeptide_repeat"/>
</dbReference>
<dbReference type="GO" id="GO:0009085">
    <property type="term" value="P:lysine biosynthetic process"/>
    <property type="evidence" value="ECO:0007669"/>
    <property type="project" value="UniProtKB-KW"/>
</dbReference>
<dbReference type="InterPro" id="IPR018357">
    <property type="entry name" value="Hexapep_transf_CS"/>
</dbReference>
<proteinExistence type="inferred from homology"/>
<accession>K2NXV2</accession>
<keyword evidence="7" id="KW-0012">Acyltransferase</keyword>
<dbReference type="AlphaFoldDB" id="K2NXV2"/>